<keyword evidence="4" id="KW-1185">Reference proteome</keyword>
<keyword evidence="2" id="KW-0472">Membrane</keyword>
<evidence type="ECO:0008006" key="5">
    <source>
        <dbReference type="Google" id="ProtNLM"/>
    </source>
</evidence>
<feature type="compositionally biased region" description="Basic residues" evidence="1">
    <location>
        <begin position="194"/>
        <end position="211"/>
    </location>
</feature>
<evidence type="ECO:0000256" key="2">
    <source>
        <dbReference type="SAM" id="Phobius"/>
    </source>
</evidence>
<dbReference type="EMBL" id="CP075584">
    <property type="protein sequence ID" value="WBM79567.1"/>
    <property type="molecule type" value="Genomic_DNA"/>
</dbReference>
<sequence>MSAVLERMLPAWLVRHPLRSGWAWLALWGVVVASDALSPWIPDPGWYAVVLLAALPALAATLWLLAATPRDHLPPTNDSVLSHFFVRFLTLCAAFLVWGVSVVASSSISTAIQAAANDNDAEVTGLGFTLLLAAIPVVLLVLWMAFVVRCGWFLRRLRGWRELPRGARGSGGVPADQPALAGHGRGARPPGAAPRRRARGIRARRAARRSRTQPAPRALTRAPDWAVRLSGRAGRRPW</sequence>
<dbReference type="Proteomes" id="UP001212421">
    <property type="component" value="Chromosome"/>
</dbReference>
<keyword evidence="2" id="KW-0812">Transmembrane</keyword>
<feature type="transmembrane region" description="Helical" evidence="2">
    <location>
        <begin position="21"/>
        <end position="41"/>
    </location>
</feature>
<evidence type="ECO:0000313" key="3">
    <source>
        <dbReference type="EMBL" id="WBM79567.1"/>
    </source>
</evidence>
<evidence type="ECO:0000313" key="4">
    <source>
        <dbReference type="Proteomes" id="UP001212421"/>
    </source>
</evidence>
<accession>A0ABY7NCS3</accession>
<name>A0ABY7NCS3_9MICO</name>
<evidence type="ECO:0000256" key="1">
    <source>
        <dbReference type="SAM" id="MobiDB-lite"/>
    </source>
</evidence>
<reference evidence="3 4" key="1">
    <citation type="submission" date="2021-05" db="EMBL/GenBank/DDBJ databases">
        <authorList>
            <person name="Kumar R."/>
            <person name="Kumar A."/>
            <person name="Mukhia S."/>
        </authorList>
    </citation>
    <scope>NUCLEOTIDE SEQUENCE [LARGE SCALE GENOMIC DNA]</scope>
    <source>
        <strain evidence="3 4">ERMR7:08</strain>
    </source>
</reference>
<feature type="transmembrane region" description="Helical" evidence="2">
    <location>
        <begin position="47"/>
        <end position="67"/>
    </location>
</feature>
<feature type="region of interest" description="Disordered" evidence="1">
    <location>
        <begin position="166"/>
        <end position="222"/>
    </location>
</feature>
<dbReference type="RefSeq" id="WP_281534155.1">
    <property type="nucleotide sequence ID" value="NZ_CP075584.1"/>
</dbReference>
<feature type="transmembrane region" description="Helical" evidence="2">
    <location>
        <begin position="88"/>
        <end position="108"/>
    </location>
</feature>
<feature type="transmembrane region" description="Helical" evidence="2">
    <location>
        <begin position="128"/>
        <end position="148"/>
    </location>
</feature>
<protein>
    <recommendedName>
        <fullName evidence="5">DUF2569 family protein</fullName>
    </recommendedName>
</protein>
<gene>
    <name evidence="3" type="ORF">KIV56_14795</name>
</gene>
<feature type="compositionally biased region" description="Low complexity" evidence="1">
    <location>
        <begin position="178"/>
        <end position="190"/>
    </location>
</feature>
<proteinExistence type="predicted"/>
<keyword evidence="2" id="KW-1133">Transmembrane helix</keyword>
<organism evidence="3 4">
    <name type="scientific">Cryobacterium breve</name>
    <dbReference type="NCBI Taxonomy" id="1259258"/>
    <lineage>
        <taxon>Bacteria</taxon>
        <taxon>Bacillati</taxon>
        <taxon>Actinomycetota</taxon>
        <taxon>Actinomycetes</taxon>
        <taxon>Micrococcales</taxon>
        <taxon>Microbacteriaceae</taxon>
        <taxon>Cryobacterium</taxon>
    </lineage>
</organism>